<accession>A0ABT8HZF7</accession>
<proteinExistence type="predicted"/>
<dbReference type="InterPro" id="IPR000639">
    <property type="entry name" value="Epox_hydrolase-like"/>
</dbReference>
<name>A0ABT8HZF7_9BACL</name>
<dbReference type="PANTHER" id="PTHR43433:SF4">
    <property type="entry name" value="NON-HEME CHLOROPEROXIDASE-RELATED"/>
    <property type="match status" value="1"/>
</dbReference>
<dbReference type="InterPro" id="IPR029058">
    <property type="entry name" value="AB_hydrolase_fold"/>
</dbReference>
<reference evidence="2" key="1">
    <citation type="submission" date="2023-07" db="EMBL/GenBank/DDBJ databases">
        <title>Fictibacillus sp. isolated from freshwater pond.</title>
        <authorList>
            <person name="Kirdat K."/>
            <person name="Bhat A."/>
            <person name="Mourya A."/>
            <person name="Yadav A."/>
        </authorList>
    </citation>
    <scope>NUCLEOTIDE SEQUENCE</scope>
    <source>
        <strain evidence="2">NE201</strain>
    </source>
</reference>
<protein>
    <submittedName>
        <fullName evidence="2">Alpha/beta hydrolase</fullName>
    </submittedName>
</protein>
<keyword evidence="2" id="KW-0378">Hydrolase</keyword>
<gene>
    <name evidence="2" type="ORF">QYB97_16885</name>
</gene>
<dbReference type="PRINTS" id="PR00111">
    <property type="entry name" value="ABHYDROLASE"/>
</dbReference>
<dbReference type="EMBL" id="JAUHTR010000009">
    <property type="protein sequence ID" value="MDN4526162.1"/>
    <property type="molecule type" value="Genomic_DNA"/>
</dbReference>
<dbReference type="InterPro" id="IPR000073">
    <property type="entry name" value="AB_hydrolase_1"/>
</dbReference>
<comment type="caution">
    <text evidence="2">The sequence shown here is derived from an EMBL/GenBank/DDBJ whole genome shotgun (WGS) entry which is preliminary data.</text>
</comment>
<evidence type="ECO:0000313" key="3">
    <source>
        <dbReference type="Proteomes" id="UP001172721"/>
    </source>
</evidence>
<dbReference type="PRINTS" id="PR00412">
    <property type="entry name" value="EPOXHYDRLASE"/>
</dbReference>
<dbReference type="InterPro" id="IPR050471">
    <property type="entry name" value="AB_hydrolase"/>
</dbReference>
<keyword evidence="3" id="KW-1185">Reference proteome</keyword>
<feature type="domain" description="AB hydrolase-1" evidence="1">
    <location>
        <begin position="25"/>
        <end position="262"/>
    </location>
</feature>
<dbReference type="PANTHER" id="PTHR43433">
    <property type="entry name" value="HYDROLASE, ALPHA/BETA FOLD FAMILY PROTEIN"/>
    <property type="match status" value="1"/>
</dbReference>
<dbReference type="GO" id="GO:0016787">
    <property type="term" value="F:hydrolase activity"/>
    <property type="evidence" value="ECO:0007669"/>
    <property type="project" value="UniProtKB-KW"/>
</dbReference>
<evidence type="ECO:0000313" key="2">
    <source>
        <dbReference type="EMBL" id="MDN4526162.1"/>
    </source>
</evidence>
<sequence>MAKITVGTENEAPIELYYEDYGTGKPVVLIHGWPLSGRSWEYQIPVLVEAGYRVITYDRRGFGKSSQPWTGYDYDTFANDLHMLLEHLDLQNVTLVGFSMGGGEVARYIGNHGTNRLEKAVFAGAVPPFLYKSEDHPEGVLDDAAIQEFENGVKNDRLAFLDEFTKNFFAAGHQTGLVSEAFRLYNMNIAAGASPKGTLECIGAFSKTDFREDLAKVNIPVLVIHGDSDAIVPFEYSGKRTHEAIPDSRVALIEGAPHGFNATHAKEFNEVLLVFLKDRVQSNIV</sequence>
<dbReference type="RefSeq" id="WP_301167190.1">
    <property type="nucleotide sequence ID" value="NZ_JAUHTR010000009.1"/>
</dbReference>
<dbReference type="Pfam" id="PF00561">
    <property type="entry name" value="Abhydrolase_1"/>
    <property type="match status" value="1"/>
</dbReference>
<dbReference type="Proteomes" id="UP001172721">
    <property type="component" value="Unassembled WGS sequence"/>
</dbReference>
<evidence type="ECO:0000259" key="1">
    <source>
        <dbReference type="Pfam" id="PF00561"/>
    </source>
</evidence>
<dbReference type="SUPFAM" id="SSF53474">
    <property type="entry name" value="alpha/beta-Hydrolases"/>
    <property type="match status" value="1"/>
</dbReference>
<dbReference type="Gene3D" id="3.40.50.1820">
    <property type="entry name" value="alpha/beta hydrolase"/>
    <property type="match status" value="1"/>
</dbReference>
<organism evidence="2 3">
    <name type="scientific">Fictibacillus fluitans</name>
    <dbReference type="NCBI Taxonomy" id="3058422"/>
    <lineage>
        <taxon>Bacteria</taxon>
        <taxon>Bacillati</taxon>
        <taxon>Bacillota</taxon>
        <taxon>Bacilli</taxon>
        <taxon>Bacillales</taxon>
        <taxon>Fictibacillaceae</taxon>
        <taxon>Fictibacillus</taxon>
    </lineage>
</organism>